<evidence type="ECO:0000256" key="4">
    <source>
        <dbReference type="ARBA" id="ARBA00022553"/>
    </source>
</evidence>
<dbReference type="PROSITE" id="PS01013">
    <property type="entry name" value="OSBP"/>
    <property type="match status" value="1"/>
</dbReference>
<evidence type="ECO:0000256" key="9">
    <source>
        <dbReference type="RuleBase" id="RU003845"/>
    </source>
</evidence>
<dbReference type="SUPFAM" id="SSF50729">
    <property type="entry name" value="PH domain-like"/>
    <property type="match status" value="1"/>
</dbReference>
<accession>A0A0V0YJG5</accession>
<dbReference type="InterPro" id="IPR001849">
    <property type="entry name" value="PH_domain"/>
</dbReference>
<dbReference type="Gene3D" id="2.30.29.30">
    <property type="entry name" value="Pleckstrin-homology domain (PH domain)/Phosphotyrosine-binding domain (PTB)"/>
    <property type="match status" value="1"/>
</dbReference>
<comment type="subcellular location">
    <subcellularLocation>
        <location evidence="1">Membrane</location>
        <topology evidence="1">Peripheral membrane protein</topology>
    </subcellularLocation>
</comment>
<dbReference type="FunFam" id="2.40.160.120:FF:000003">
    <property type="entry name" value="Oxysterol-binding protein"/>
    <property type="match status" value="1"/>
</dbReference>
<dbReference type="InterPro" id="IPR000648">
    <property type="entry name" value="Oxysterol-bd"/>
</dbReference>
<dbReference type="Gene3D" id="2.40.160.120">
    <property type="match status" value="1"/>
</dbReference>
<dbReference type="CDD" id="cd13284">
    <property type="entry name" value="PH_OSBP_ORP4"/>
    <property type="match status" value="1"/>
</dbReference>
<dbReference type="Pfam" id="PF00169">
    <property type="entry name" value="PH"/>
    <property type="match status" value="1"/>
</dbReference>
<protein>
    <recommendedName>
        <fullName evidence="9">Oxysterol-binding protein</fullName>
    </recommendedName>
</protein>
<reference evidence="13 14" key="1">
    <citation type="submission" date="2015-01" db="EMBL/GenBank/DDBJ databases">
        <title>Evolution of Trichinella species and genotypes.</title>
        <authorList>
            <person name="Korhonen P.K."/>
            <person name="Edoardo P."/>
            <person name="Giuseppe L.R."/>
            <person name="Gasser R.B."/>
        </authorList>
    </citation>
    <scope>NUCLEOTIDE SEQUENCE [LARGE SCALE GENOMIC DNA]</scope>
    <source>
        <strain evidence="13">ISS141</strain>
    </source>
</reference>
<dbReference type="InterPro" id="IPR037239">
    <property type="entry name" value="OSBP_sf"/>
</dbReference>
<evidence type="ECO:0000256" key="5">
    <source>
        <dbReference type="ARBA" id="ARBA00023055"/>
    </source>
</evidence>
<dbReference type="PANTHER" id="PTHR10972:SF205">
    <property type="entry name" value="OXYSTEROL-BINDING PROTEIN 1"/>
    <property type="match status" value="1"/>
</dbReference>
<evidence type="ECO:0000256" key="6">
    <source>
        <dbReference type="ARBA" id="ARBA00023121"/>
    </source>
</evidence>
<dbReference type="EMBL" id="JYDU01000009">
    <property type="protein sequence ID" value="KRY00237.1"/>
    <property type="molecule type" value="Genomic_DNA"/>
</dbReference>
<gene>
    <name evidence="13" type="primary">OSBP</name>
    <name evidence="13" type="ORF">T4E_5362</name>
</gene>
<sequence length="826" mass="94800">MQKPNCTLVKSKRPSSVTMPPTSNEVGDLKSSCELKGWLNKWTNYIKGYQKRWFVLSNGALSYYRNQFEVGQTCRGSINLQGAFIHTEDSCNFVISNGTTTQTFHLKASSEVERQKWVTALELARVRAIREAESDEEEEMKLENALGSIDKNEVHCMTRVLQSKLDDLLTCQDIITKHGSSLQKSLSEVEQISNGADLSAKVRTIHERATLFRITIDAMINACHEYVDYSQSQGCKWIRLLQHEHRQRITLQEQLEQLARQLSALERAAMKEAKDHGGAATFETSIRRIFVFSDDVFLQLIFCILHITGISDDESDVYHDAEEALSSVDNFNEEEYLDADSTMKSSGNLEYSTNSGNLKFREVRNKEEEEGGEEENGNKIDSYRFAVRQSTQGITNVEFSKPKSKEALSQRRQCIPPKPNVPLNLWSIMKNCIGKELSKIPMPVNTNEPLSMLQRLTEDLEYSNIVDQAAQCGDVYEQMCYVAAFTVSSYSTTTNRTGKPFNPLLGETYEWDRTDDLGWRSLCEQVSHHPPAAALHAESQRWKLWQEFTMSSKFRGKYLSIVPLGYSHLEFLESGNYYIWRKVTTVVHNIIVGKLWIDNYGDMTIEEKKHGVKCHLKYIPYSYFSKDTPRKVTGVVTDKDGVVYWVLKGTWDDHMECAKVIGQSEKHSSTDKPVYETMPPKLLWKRNPPLPGAETFYNFTLFAVQLNEEEEGVAPTDSRNRPDQRLMELGNFEDANLEKIRLEEKQRAARKQREIEAEQAISGVMYPSSSSSSSSSNSNRREYKGYEPVWFTKHRDPWTGNIIHSFNGKYWEHKSRQDWSNCPDIY</sequence>
<feature type="compositionally biased region" description="Polar residues" evidence="11">
    <location>
        <begin position="14"/>
        <end position="23"/>
    </location>
</feature>
<keyword evidence="4" id="KW-0597">Phosphoprotein</keyword>
<keyword evidence="5 9" id="KW-0445">Lipid transport</keyword>
<organism evidence="13 14">
    <name type="scientific">Trichinella pseudospiralis</name>
    <name type="common">Parasitic roundworm</name>
    <dbReference type="NCBI Taxonomy" id="6337"/>
    <lineage>
        <taxon>Eukaryota</taxon>
        <taxon>Metazoa</taxon>
        <taxon>Ecdysozoa</taxon>
        <taxon>Nematoda</taxon>
        <taxon>Enoplea</taxon>
        <taxon>Dorylaimia</taxon>
        <taxon>Trichinellida</taxon>
        <taxon>Trichinellidae</taxon>
        <taxon>Trichinella</taxon>
    </lineage>
</organism>
<feature type="region of interest" description="Disordered" evidence="11">
    <location>
        <begin position="760"/>
        <end position="781"/>
    </location>
</feature>
<dbReference type="GO" id="GO:0006869">
    <property type="term" value="P:lipid transport"/>
    <property type="evidence" value="ECO:0007669"/>
    <property type="project" value="UniProtKB-KW"/>
</dbReference>
<dbReference type="PANTHER" id="PTHR10972">
    <property type="entry name" value="OXYSTEROL-BINDING PROTEIN-RELATED"/>
    <property type="match status" value="1"/>
</dbReference>
<dbReference type="SMART" id="SM00233">
    <property type="entry name" value="PH"/>
    <property type="match status" value="1"/>
</dbReference>
<evidence type="ECO:0000256" key="10">
    <source>
        <dbReference type="SAM" id="Coils"/>
    </source>
</evidence>
<dbReference type="GO" id="GO:0032934">
    <property type="term" value="F:sterol binding"/>
    <property type="evidence" value="ECO:0007669"/>
    <property type="project" value="TreeGrafter"/>
</dbReference>
<keyword evidence="3 9" id="KW-0813">Transport</keyword>
<name>A0A0V0YJG5_TRIPS</name>
<keyword evidence="7" id="KW-0472">Membrane</keyword>
<keyword evidence="10" id="KW-0175">Coiled coil</keyword>
<feature type="region of interest" description="Disordered" evidence="11">
    <location>
        <begin position="1"/>
        <end position="23"/>
    </location>
</feature>
<evidence type="ECO:0000313" key="14">
    <source>
        <dbReference type="Proteomes" id="UP000054815"/>
    </source>
</evidence>
<keyword evidence="6" id="KW-0446">Lipid-binding</keyword>
<feature type="coiled-coil region" evidence="10">
    <location>
        <begin position="241"/>
        <end position="275"/>
    </location>
</feature>
<dbReference type="GO" id="GO:0005829">
    <property type="term" value="C:cytosol"/>
    <property type="evidence" value="ECO:0007669"/>
    <property type="project" value="TreeGrafter"/>
</dbReference>
<feature type="compositionally biased region" description="Low complexity" evidence="11">
    <location>
        <begin position="768"/>
        <end position="778"/>
    </location>
</feature>
<proteinExistence type="inferred from homology"/>
<evidence type="ECO:0000259" key="12">
    <source>
        <dbReference type="PROSITE" id="PS50003"/>
    </source>
</evidence>
<evidence type="ECO:0000256" key="3">
    <source>
        <dbReference type="ARBA" id="ARBA00022448"/>
    </source>
</evidence>
<dbReference type="GO" id="GO:0005886">
    <property type="term" value="C:plasma membrane"/>
    <property type="evidence" value="ECO:0007669"/>
    <property type="project" value="TreeGrafter"/>
</dbReference>
<comment type="caution">
    <text evidence="13">The sequence shown here is derived from an EMBL/GenBank/DDBJ whole genome shotgun (WGS) entry which is preliminary data.</text>
</comment>
<dbReference type="InterPro" id="IPR011993">
    <property type="entry name" value="PH-like_dom_sf"/>
</dbReference>
<dbReference type="InterPro" id="IPR018494">
    <property type="entry name" value="Oxysterol-bd_CS"/>
</dbReference>
<comment type="similarity">
    <text evidence="2 8">Belongs to the OSBP family.</text>
</comment>
<evidence type="ECO:0000256" key="2">
    <source>
        <dbReference type="ARBA" id="ARBA00008842"/>
    </source>
</evidence>
<feature type="domain" description="PH" evidence="12">
    <location>
        <begin position="32"/>
        <end position="126"/>
    </location>
</feature>
<evidence type="ECO:0000256" key="11">
    <source>
        <dbReference type="SAM" id="MobiDB-lite"/>
    </source>
</evidence>
<dbReference type="STRING" id="6337.A0A0V0YJG5"/>
<evidence type="ECO:0000256" key="8">
    <source>
        <dbReference type="RuleBase" id="RU003844"/>
    </source>
</evidence>
<dbReference type="AlphaFoldDB" id="A0A0V0YJG5"/>
<dbReference type="SUPFAM" id="SSF144000">
    <property type="entry name" value="Oxysterol-binding protein-like"/>
    <property type="match status" value="1"/>
</dbReference>
<evidence type="ECO:0000256" key="7">
    <source>
        <dbReference type="ARBA" id="ARBA00023136"/>
    </source>
</evidence>
<dbReference type="Proteomes" id="UP000054815">
    <property type="component" value="Unassembled WGS sequence"/>
</dbReference>
<dbReference type="Pfam" id="PF01237">
    <property type="entry name" value="Oxysterol_BP"/>
    <property type="match status" value="1"/>
</dbReference>
<dbReference type="GO" id="GO:0097038">
    <property type="term" value="C:perinuclear endoplasmic reticulum"/>
    <property type="evidence" value="ECO:0007669"/>
    <property type="project" value="TreeGrafter"/>
</dbReference>
<evidence type="ECO:0000256" key="1">
    <source>
        <dbReference type="ARBA" id="ARBA00004170"/>
    </source>
</evidence>
<dbReference type="PROSITE" id="PS50003">
    <property type="entry name" value="PH_DOMAIN"/>
    <property type="match status" value="1"/>
</dbReference>
<evidence type="ECO:0000313" key="13">
    <source>
        <dbReference type="EMBL" id="KRY00237.1"/>
    </source>
</evidence>